<sequence length="369" mass="40280" precursor="true">MYLRACLLLLATVVLAPVAHAQQWAKEMFDKVDHDFGSVARGSDTVYRFEVTNKYKEDIRLLSVRSSCGCTSPSVETTDWIKTWDKGYVVAKFNTRTFTGIHSATLTVDIEVKSPKVSTYRGQVQLRVHGNIRGDVVFEPGAIEFGEVEQGESLEKRVTVTYSGRSGWKIEDVRSASENLEVELTERQRSGGRVVYDLLARLKEGATPGMVKEQLAIVTNDSNNPRVPIEVQGRVVPEISVAPAHLVFGKVAEGESATKRLIVRGKTPFRIVSIECKDDCFKFTSDEDSKERHIVTVAFAAGAKPGEMKAPIIIHTDRGDAYAASCTAYATVEQAAEPASAKPQEEVAGSSQGALPTTTPLNSGLAQDL</sequence>
<organism evidence="3 4">
    <name type="scientific">Posidoniimonas polymericola</name>
    <dbReference type="NCBI Taxonomy" id="2528002"/>
    <lineage>
        <taxon>Bacteria</taxon>
        <taxon>Pseudomonadati</taxon>
        <taxon>Planctomycetota</taxon>
        <taxon>Planctomycetia</taxon>
        <taxon>Pirellulales</taxon>
        <taxon>Lacipirellulaceae</taxon>
        <taxon>Posidoniimonas</taxon>
    </lineage>
</organism>
<dbReference type="EMBL" id="SJPO01000005">
    <property type="protein sequence ID" value="TWT76874.1"/>
    <property type="molecule type" value="Genomic_DNA"/>
</dbReference>
<dbReference type="PANTHER" id="PTHR37833">
    <property type="entry name" value="LIPOPROTEIN-RELATED"/>
    <property type="match status" value="1"/>
</dbReference>
<dbReference type="Proteomes" id="UP000318478">
    <property type="component" value="Unassembled WGS sequence"/>
</dbReference>
<proteinExistence type="predicted"/>
<evidence type="ECO:0008006" key="5">
    <source>
        <dbReference type="Google" id="ProtNLM"/>
    </source>
</evidence>
<evidence type="ECO:0000256" key="2">
    <source>
        <dbReference type="SAM" id="SignalP"/>
    </source>
</evidence>
<dbReference type="PANTHER" id="PTHR37833:SF1">
    <property type="entry name" value="SIGNAL PEPTIDE PROTEIN"/>
    <property type="match status" value="1"/>
</dbReference>
<accession>A0A5C5YPM5</accession>
<protein>
    <recommendedName>
        <fullName evidence="5">DUF1573 domain-containing protein</fullName>
    </recommendedName>
</protein>
<feature type="region of interest" description="Disordered" evidence="1">
    <location>
        <begin position="334"/>
        <end position="369"/>
    </location>
</feature>
<dbReference type="RefSeq" id="WP_197527880.1">
    <property type="nucleotide sequence ID" value="NZ_SJPO01000005.1"/>
</dbReference>
<reference evidence="3 4" key="1">
    <citation type="submission" date="2019-02" db="EMBL/GenBank/DDBJ databases">
        <title>Deep-cultivation of Planctomycetes and their phenomic and genomic characterization uncovers novel biology.</title>
        <authorList>
            <person name="Wiegand S."/>
            <person name="Jogler M."/>
            <person name="Boedeker C."/>
            <person name="Pinto D."/>
            <person name="Vollmers J."/>
            <person name="Rivas-Marin E."/>
            <person name="Kohn T."/>
            <person name="Peeters S.H."/>
            <person name="Heuer A."/>
            <person name="Rast P."/>
            <person name="Oberbeckmann S."/>
            <person name="Bunk B."/>
            <person name="Jeske O."/>
            <person name="Meyerdierks A."/>
            <person name="Storesund J.E."/>
            <person name="Kallscheuer N."/>
            <person name="Luecker S."/>
            <person name="Lage O.M."/>
            <person name="Pohl T."/>
            <person name="Merkel B.J."/>
            <person name="Hornburger P."/>
            <person name="Mueller R.-W."/>
            <person name="Bruemmer F."/>
            <person name="Labrenz M."/>
            <person name="Spormann A.M."/>
            <person name="Op Den Camp H."/>
            <person name="Overmann J."/>
            <person name="Amann R."/>
            <person name="Jetten M.S.M."/>
            <person name="Mascher T."/>
            <person name="Medema M.H."/>
            <person name="Devos D.P."/>
            <person name="Kaster A.-K."/>
            <person name="Ovreas L."/>
            <person name="Rohde M."/>
            <person name="Galperin M.Y."/>
            <person name="Jogler C."/>
        </authorList>
    </citation>
    <scope>NUCLEOTIDE SEQUENCE [LARGE SCALE GENOMIC DNA]</scope>
    <source>
        <strain evidence="3 4">Pla123a</strain>
    </source>
</reference>
<dbReference type="InterPro" id="IPR013783">
    <property type="entry name" value="Ig-like_fold"/>
</dbReference>
<feature type="compositionally biased region" description="Polar residues" evidence="1">
    <location>
        <begin position="349"/>
        <end position="369"/>
    </location>
</feature>
<evidence type="ECO:0000313" key="3">
    <source>
        <dbReference type="EMBL" id="TWT76874.1"/>
    </source>
</evidence>
<feature type="signal peptide" evidence="2">
    <location>
        <begin position="1"/>
        <end position="21"/>
    </location>
</feature>
<dbReference type="InterPro" id="IPR011467">
    <property type="entry name" value="DUF1573"/>
</dbReference>
<feature type="chain" id="PRO_5023143029" description="DUF1573 domain-containing protein" evidence="2">
    <location>
        <begin position="22"/>
        <end position="369"/>
    </location>
</feature>
<evidence type="ECO:0000256" key="1">
    <source>
        <dbReference type="SAM" id="MobiDB-lite"/>
    </source>
</evidence>
<evidence type="ECO:0000313" key="4">
    <source>
        <dbReference type="Proteomes" id="UP000318478"/>
    </source>
</evidence>
<gene>
    <name evidence="3" type="ORF">Pla123a_22980</name>
</gene>
<keyword evidence="2" id="KW-0732">Signal</keyword>
<dbReference type="Pfam" id="PF07610">
    <property type="entry name" value="DUF1573"/>
    <property type="match status" value="1"/>
</dbReference>
<name>A0A5C5YPM5_9BACT</name>
<keyword evidence="4" id="KW-1185">Reference proteome</keyword>
<dbReference type="AlphaFoldDB" id="A0A5C5YPM5"/>
<comment type="caution">
    <text evidence="3">The sequence shown here is derived from an EMBL/GenBank/DDBJ whole genome shotgun (WGS) entry which is preliminary data.</text>
</comment>
<dbReference type="Gene3D" id="2.60.40.10">
    <property type="entry name" value="Immunoglobulins"/>
    <property type="match status" value="2"/>
</dbReference>